<evidence type="ECO:0000313" key="1">
    <source>
        <dbReference type="EMBL" id="CAG8741631.1"/>
    </source>
</evidence>
<feature type="non-terminal residue" evidence="1">
    <location>
        <position position="1"/>
    </location>
</feature>
<proteinExistence type="predicted"/>
<dbReference type="EMBL" id="CAJVPQ010015110">
    <property type="protein sequence ID" value="CAG8741631.1"/>
    <property type="molecule type" value="Genomic_DNA"/>
</dbReference>
<protein>
    <submittedName>
        <fullName evidence="1">4440_t:CDS:1</fullName>
    </submittedName>
</protein>
<dbReference type="AlphaFoldDB" id="A0A9N9IM84"/>
<sequence length="142" mass="16691">MTYKESSSKHHDKKSHINDLDKTLFEVFKKTDNSNDFIDDCSDIHQDSSNSVKQKFILRYKPSEQKESLTILVNEAKILFLRSRDPSTIAYDTLLKLIASGFSENSKMMFFFKMKLDSYFTDHRTHLNTEARVYAEDYINNN</sequence>
<organism evidence="1 2">
    <name type="scientific">Funneliformis caledonium</name>
    <dbReference type="NCBI Taxonomy" id="1117310"/>
    <lineage>
        <taxon>Eukaryota</taxon>
        <taxon>Fungi</taxon>
        <taxon>Fungi incertae sedis</taxon>
        <taxon>Mucoromycota</taxon>
        <taxon>Glomeromycotina</taxon>
        <taxon>Glomeromycetes</taxon>
        <taxon>Glomerales</taxon>
        <taxon>Glomeraceae</taxon>
        <taxon>Funneliformis</taxon>
    </lineage>
</organism>
<name>A0A9N9IM84_9GLOM</name>
<keyword evidence="2" id="KW-1185">Reference proteome</keyword>
<evidence type="ECO:0000313" key="2">
    <source>
        <dbReference type="Proteomes" id="UP000789570"/>
    </source>
</evidence>
<reference evidence="1" key="1">
    <citation type="submission" date="2021-06" db="EMBL/GenBank/DDBJ databases">
        <authorList>
            <person name="Kallberg Y."/>
            <person name="Tangrot J."/>
            <person name="Rosling A."/>
        </authorList>
    </citation>
    <scope>NUCLEOTIDE SEQUENCE</scope>
    <source>
        <strain evidence="1">UK204</strain>
    </source>
</reference>
<comment type="caution">
    <text evidence="1">The sequence shown here is derived from an EMBL/GenBank/DDBJ whole genome shotgun (WGS) entry which is preliminary data.</text>
</comment>
<accession>A0A9N9IM84</accession>
<dbReference type="OrthoDB" id="2446681at2759"/>
<dbReference type="Proteomes" id="UP000789570">
    <property type="component" value="Unassembled WGS sequence"/>
</dbReference>
<gene>
    <name evidence="1" type="ORF">FCALED_LOCUS15660</name>
</gene>